<evidence type="ECO:0000256" key="1">
    <source>
        <dbReference type="SAM" id="Phobius"/>
    </source>
</evidence>
<evidence type="ECO:0000313" key="2">
    <source>
        <dbReference type="EMBL" id="OIQ51093.1"/>
    </source>
</evidence>
<dbReference type="EMBL" id="LKAQ01000004">
    <property type="protein sequence ID" value="OIQ51093.1"/>
    <property type="molecule type" value="Genomic_DNA"/>
</dbReference>
<keyword evidence="3" id="KW-1185">Reference proteome</keyword>
<keyword evidence="1" id="KW-0812">Transmembrane</keyword>
<feature type="transmembrane region" description="Helical" evidence="1">
    <location>
        <begin position="131"/>
        <end position="152"/>
    </location>
</feature>
<dbReference type="RefSeq" id="WP_071546477.1">
    <property type="nucleotide sequence ID" value="NZ_LKAQ01000004.1"/>
</dbReference>
<keyword evidence="1" id="KW-1133">Transmembrane helix</keyword>
<dbReference type="Proteomes" id="UP000181901">
    <property type="component" value="Unassembled WGS sequence"/>
</dbReference>
<organism evidence="2 3">
    <name type="scientific">Pseudodesulfovibrio hydrargyri</name>
    <dbReference type="NCBI Taxonomy" id="2125990"/>
    <lineage>
        <taxon>Bacteria</taxon>
        <taxon>Pseudomonadati</taxon>
        <taxon>Thermodesulfobacteriota</taxon>
        <taxon>Desulfovibrionia</taxon>
        <taxon>Desulfovibrionales</taxon>
        <taxon>Desulfovibrionaceae</taxon>
    </lineage>
</organism>
<gene>
    <name evidence="2" type="ORF">BerOc1_03038</name>
</gene>
<protein>
    <submittedName>
        <fullName evidence="2">Uncharacterized protein</fullName>
    </submittedName>
</protein>
<dbReference type="OrthoDB" id="281633at2"/>
<keyword evidence="1" id="KW-0472">Membrane</keyword>
<dbReference type="AlphaFoldDB" id="A0A1J5MWY9"/>
<comment type="caution">
    <text evidence="2">The sequence shown here is derived from an EMBL/GenBank/DDBJ whole genome shotgun (WGS) entry which is preliminary data.</text>
</comment>
<proteinExistence type="predicted"/>
<reference evidence="2 3" key="1">
    <citation type="submission" date="2015-09" db="EMBL/GenBank/DDBJ databases">
        <title>Genome of Desulfovibrio dechloracetivorans BerOc1, a mercury methylating strain isolated from highly hydrocarbons and metals contaminated coastal sediments.</title>
        <authorList>
            <person name="Goni Urriza M."/>
            <person name="Gassie C."/>
            <person name="Bouchez O."/>
            <person name="Klopp C."/>
            <person name="Ranchou-Peyruse A."/>
            <person name="Remy G."/>
        </authorList>
    </citation>
    <scope>NUCLEOTIDE SEQUENCE [LARGE SCALE GENOMIC DNA]</scope>
    <source>
        <strain evidence="2 3">BerOc1</strain>
    </source>
</reference>
<evidence type="ECO:0000313" key="3">
    <source>
        <dbReference type="Proteomes" id="UP000181901"/>
    </source>
</evidence>
<feature type="transmembrane region" description="Helical" evidence="1">
    <location>
        <begin position="97"/>
        <end position="119"/>
    </location>
</feature>
<dbReference type="InterPro" id="IPR046740">
    <property type="entry name" value="DUF6790"/>
</dbReference>
<feature type="transmembrane region" description="Helical" evidence="1">
    <location>
        <begin position="31"/>
        <end position="51"/>
    </location>
</feature>
<dbReference type="Pfam" id="PF20589">
    <property type="entry name" value="DUF6790"/>
    <property type="match status" value="1"/>
</dbReference>
<sequence>MYVVYLAVIAVVCAFLNWIFTDATFFATLLAWLLGVQVGLGALWAFLGHYYKSDQVAAYIGWRPGSPFQKEIAFANLALGGCGVLAFGLRHSPLRDGFWLATILFATFFLVGAFTVHAADLRVGGTQKPGNAGPVFFADICMPVVLWVLYLFI</sequence>
<accession>A0A1J5MWY9</accession>
<name>A0A1J5MWY9_9BACT</name>